<accession>A0A061E7J9</accession>
<dbReference type="EMBL" id="CM001880">
    <property type="protein sequence ID" value="EOY00337.1"/>
    <property type="molecule type" value="Genomic_DNA"/>
</dbReference>
<name>A0A061E7J9_THECC</name>
<evidence type="ECO:0000256" key="1">
    <source>
        <dbReference type="SAM" id="MobiDB-lite"/>
    </source>
</evidence>
<proteinExistence type="predicted"/>
<dbReference type="Proteomes" id="UP000026915">
    <property type="component" value="Chromosome 2"/>
</dbReference>
<feature type="compositionally biased region" description="Polar residues" evidence="1">
    <location>
        <begin position="151"/>
        <end position="172"/>
    </location>
</feature>
<evidence type="ECO:0000313" key="2">
    <source>
        <dbReference type="EMBL" id="EOY00337.1"/>
    </source>
</evidence>
<feature type="region of interest" description="Disordered" evidence="1">
    <location>
        <begin position="129"/>
        <end position="172"/>
    </location>
</feature>
<keyword evidence="3" id="KW-1185">Reference proteome</keyword>
<dbReference type="InParanoid" id="A0A061E7J9"/>
<dbReference type="AlphaFoldDB" id="A0A061E7J9"/>
<feature type="region of interest" description="Disordered" evidence="1">
    <location>
        <begin position="13"/>
        <end position="59"/>
    </location>
</feature>
<gene>
    <name evidence="2" type="ORF">TCM_010187</name>
</gene>
<evidence type="ECO:0000313" key="3">
    <source>
        <dbReference type="Proteomes" id="UP000026915"/>
    </source>
</evidence>
<reference evidence="2 3" key="1">
    <citation type="journal article" date="2013" name="Genome Biol.">
        <title>The genome sequence of the most widely cultivated cacao type and its use to identify candidate genes regulating pod color.</title>
        <authorList>
            <person name="Motamayor J.C."/>
            <person name="Mockaitis K."/>
            <person name="Schmutz J."/>
            <person name="Haiminen N."/>
            <person name="Iii D.L."/>
            <person name="Cornejo O."/>
            <person name="Findley S.D."/>
            <person name="Zheng P."/>
            <person name="Utro F."/>
            <person name="Royaert S."/>
            <person name="Saski C."/>
            <person name="Jenkins J."/>
            <person name="Podicheti R."/>
            <person name="Zhao M."/>
            <person name="Scheffler B.E."/>
            <person name="Stack J.C."/>
            <person name="Feltus F.A."/>
            <person name="Mustiga G.M."/>
            <person name="Amores F."/>
            <person name="Phillips W."/>
            <person name="Marelli J.P."/>
            <person name="May G.D."/>
            <person name="Shapiro H."/>
            <person name="Ma J."/>
            <person name="Bustamante C.D."/>
            <person name="Schnell R.J."/>
            <person name="Main D."/>
            <person name="Gilbert D."/>
            <person name="Parida L."/>
            <person name="Kuhn D.N."/>
        </authorList>
    </citation>
    <scope>NUCLEOTIDE SEQUENCE [LARGE SCALE GENOMIC DNA]</scope>
    <source>
        <strain evidence="3">cv. Matina 1-6</strain>
    </source>
</reference>
<dbReference type="Gramene" id="EOY00337">
    <property type="protein sequence ID" value="EOY00337"/>
    <property type="gene ID" value="TCM_010187"/>
</dbReference>
<dbReference type="HOGENOM" id="CLU_1009765_0_0_1"/>
<sequence>MRLVRDLTKIPRKSQTLVATKEGSSERGGPIGQIARPQSSQSFSKRRADTSFGDTGGDYPEVPTATLEEIAAGLQGLTQECAEFKRQGVCQPNETMGSSFEDSDYQPYKEIDRGNVMVTLGEGSFRYKNPSRGKDVDIAGQPGQRDGNLLRGSTFSSPPNQRRNFQFRSPPHSSDFSGINYRWAMSSGMTNLNPRQSGQWGRFCTFCGQIHTRPCNQMKAFYYECGGIRHVKRDCPTYRHNQEMARNSIRPNFATALTKNVRRDKGKRVASYSQGR</sequence>
<protein>
    <submittedName>
        <fullName evidence="2">Uncharacterized protein</fullName>
    </submittedName>
</protein>
<organism evidence="2 3">
    <name type="scientific">Theobroma cacao</name>
    <name type="common">Cacao</name>
    <name type="synonym">Cocoa</name>
    <dbReference type="NCBI Taxonomy" id="3641"/>
    <lineage>
        <taxon>Eukaryota</taxon>
        <taxon>Viridiplantae</taxon>
        <taxon>Streptophyta</taxon>
        <taxon>Embryophyta</taxon>
        <taxon>Tracheophyta</taxon>
        <taxon>Spermatophyta</taxon>
        <taxon>Magnoliopsida</taxon>
        <taxon>eudicotyledons</taxon>
        <taxon>Gunneridae</taxon>
        <taxon>Pentapetalae</taxon>
        <taxon>rosids</taxon>
        <taxon>malvids</taxon>
        <taxon>Malvales</taxon>
        <taxon>Malvaceae</taxon>
        <taxon>Byttnerioideae</taxon>
        <taxon>Theobroma</taxon>
    </lineage>
</organism>